<protein>
    <submittedName>
        <fullName evidence="2">DUF4270 domain-containing protein</fullName>
    </submittedName>
</protein>
<organism evidence="2 3">
    <name type="scientific">Segatella copri</name>
    <dbReference type="NCBI Taxonomy" id="165179"/>
    <lineage>
        <taxon>Bacteria</taxon>
        <taxon>Pseudomonadati</taxon>
        <taxon>Bacteroidota</taxon>
        <taxon>Bacteroidia</taxon>
        <taxon>Bacteroidales</taxon>
        <taxon>Prevotellaceae</taxon>
        <taxon>Segatella</taxon>
    </lineage>
</organism>
<accession>A0A3R5WHC8</accession>
<comment type="caution">
    <text evidence="2">The sequence shown here is derived from an EMBL/GenBank/DDBJ whole genome shotgun (WGS) entry which is preliminary data.</text>
</comment>
<dbReference type="RefSeq" id="WP_118085545.1">
    <property type="nucleotide sequence ID" value="NZ_QRVA01000002.1"/>
</dbReference>
<evidence type="ECO:0000256" key="1">
    <source>
        <dbReference type="SAM" id="SignalP"/>
    </source>
</evidence>
<dbReference type="EMBL" id="QRVA01000002">
    <property type="protein sequence ID" value="RGS19435.1"/>
    <property type="molecule type" value="Genomic_DNA"/>
</dbReference>
<feature type="chain" id="PRO_5018583523" evidence="1">
    <location>
        <begin position="19"/>
        <end position="504"/>
    </location>
</feature>
<gene>
    <name evidence="2" type="ORF">DWY11_01395</name>
</gene>
<evidence type="ECO:0000313" key="3">
    <source>
        <dbReference type="Proteomes" id="UP000283872"/>
    </source>
</evidence>
<evidence type="ECO:0000313" key="2">
    <source>
        <dbReference type="EMBL" id="RGS19435.1"/>
    </source>
</evidence>
<dbReference type="Pfam" id="PF14092">
    <property type="entry name" value="DUF4270"/>
    <property type="match status" value="1"/>
</dbReference>
<proteinExistence type="predicted"/>
<name>A0A3R5WHC8_9BACT</name>
<dbReference type="AlphaFoldDB" id="A0A3R5WHC8"/>
<keyword evidence="1" id="KW-0732">Signal</keyword>
<dbReference type="Proteomes" id="UP000283872">
    <property type="component" value="Unassembled WGS sequence"/>
</dbReference>
<feature type="signal peptide" evidence="1">
    <location>
        <begin position="1"/>
        <end position="18"/>
    </location>
</feature>
<reference evidence="2 3" key="1">
    <citation type="submission" date="2018-08" db="EMBL/GenBank/DDBJ databases">
        <title>A genome reference for cultivated species of the human gut microbiota.</title>
        <authorList>
            <person name="Zou Y."/>
            <person name="Xue W."/>
            <person name="Luo G."/>
        </authorList>
    </citation>
    <scope>NUCLEOTIDE SEQUENCE [LARGE SCALE GENOMIC DNA]</scope>
    <source>
        <strain evidence="2 3">AF24-12</strain>
    </source>
</reference>
<dbReference type="PROSITE" id="PS51257">
    <property type="entry name" value="PROKAR_LIPOPROTEIN"/>
    <property type="match status" value="1"/>
</dbReference>
<sequence>MKILRLLTVLVIAALTFAACDDTTEEIGGSITNKIDNINISDSAFNVTTKSIVAGAVLSRNNTGLIGKMKDPETGNYVKGDYMTQLSVLPTFDVDTLDYIKQANNGSIEADSCYLLVSYNASYGDTIAPMKVTAYEMTEPMAEDQEYYSDYDAFKEGWVSENNQHWSSNYNLSNTSDVKNFKIYLNKEYKKDGKRYKNYGSYIMQTYAEHPEYFKTNYKFLHNVCPGFFIKNVGGTGNMAKIWNTELIFYWTRHKTIKAMDGVTDSTAVGIGYNRFDGTEEVLQLNKIENDTKNLEQLASQPNCTYLKSPAGIFTEVTLPIEDIMRGHEKDTLNTASISFPRLNNADEDNAYNFATPSTILMVQKDSLQSFFEKSKLADNRTSYTASYSRTGTYKNAYTFQNIANLVSAMYKNKAEGEKKNANWMNEHPNWNKVVLVPVNVITTTQGYTTVISKINHDMSLASTRLIVGTDDPDKDYTKDEKTGKKVASGPIRIKVIYSKFKEE</sequence>
<dbReference type="InterPro" id="IPR025366">
    <property type="entry name" value="DUF4270"/>
</dbReference>